<dbReference type="Proteomes" id="UP001301140">
    <property type="component" value="Unassembled WGS sequence"/>
</dbReference>
<organism evidence="3 4">
    <name type="scientific">Marinimicrococcus flavescens</name>
    <dbReference type="NCBI Taxonomy" id="3031815"/>
    <lineage>
        <taxon>Bacteria</taxon>
        <taxon>Pseudomonadati</taxon>
        <taxon>Pseudomonadota</taxon>
        <taxon>Alphaproteobacteria</taxon>
        <taxon>Geminicoccales</taxon>
        <taxon>Geminicoccaceae</taxon>
        <taxon>Marinimicrococcus</taxon>
    </lineage>
</organism>
<dbReference type="GO" id="GO:0047936">
    <property type="term" value="F:glucose 1-dehydrogenase [NAD(P)+] activity"/>
    <property type="evidence" value="ECO:0007669"/>
    <property type="project" value="UniProtKB-EC"/>
</dbReference>
<dbReference type="AlphaFoldDB" id="A0AAP4D6C1"/>
<dbReference type="RefSeq" id="WP_327788926.1">
    <property type="nucleotide sequence ID" value="NZ_JARGEQ010000090.1"/>
</dbReference>
<proteinExistence type="inferred from homology"/>
<dbReference type="NCBIfam" id="NF005559">
    <property type="entry name" value="PRK07231.1"/>
    <property type="match status" value="1"/>
</dbReference>
<dbReference type="SUPFAM" id="SSF51735">
    <property type="entry name" value="NAD(P)-binding Rossmann-fold domains"/>
    <property type="match status" value="1"/>
</dbReference>
<name>A0AAP4D6C1_9PROT</name>
<comment type="similarity">
    <text evidence="1">Belongs to the short-chain dehydrogenases/reductases (SDR) family.</text>
</comment>
<sequence length="251" mass="25971">MRLANKVAIVTGGGSGFGEGIAQIFAKEGAKIVVADIDGKAAERVAQAIGAEGGAARAVTADVSKDADTKRMIAEAVDGFGRLDVLVNNAGVTHLNQPLVEVTEADFDRCMNVNVKALFWAARHAVPVMRAQGGGSILTVASTAGLRPRPGLVWYNTSKGAAITATKAMAVELAPEQIRVNCLCPVAGETPLLASFMGGDTPELRAKFKASVPMGRLSTPQDIARAALFYASDDSAFITGTALEVDGGRCI</sequence>
<accession>A0AAP4D6C1</accession>
<reference evidence="3 4" key="1">
    <citation type="submission" date="2023-03" db="EMBL/GenBank/DDBJ databases">
        <title>YIM 152171 draft genome.</title>
        <authorList>
            <person name="Yang Z."/>
        </authorList>
    </citation>
    <scope>NUCLEOTIDE SEQUENCE [LARGE SCALE GENOMIC DNA]</scope>
    <source>
        <strain evidence="3 4">YIM 152171</strain>
    </source>
</reference>
<keyword evidence="2 3" id="KW-0560">Oxidoreductase</keyword>
<gene>
    <name evidence="3" type="ORF">PZ740_08955</name>
</gene>
<dbReference type="InterPro" id="IPR036291">
    <property type="entry name" value="NAD(P)-bd_dom_sf"/>
</dbReference>
<dbReference type="PRINTS" id="PR00080">
    <property type="entry name" value="SDRFAMILY"/>
</dbReference>
<dbReference type="Pfam" id="PF13561">
    <property type="entry name" value="adh_short_C2"/>
    <property type="match status" value="1"/>
</dbReference>
<dbReference type="Gene3D" id="3.40.50.720">
    <property type="entry name" value="NAD(P)-binding Rossmann-like Domain"/>
    <property type="match status" value="1"/>
</dbReference>
<dbReference type="FunFam" id="3.40.50.720:FF:000084">
    <property type="entry name" value="Short-chain dehydrogenase reductase"/>
    <property type="match status" value="1"/>
</dbReference>
<dbReference type="PRINTS" id="PR00081">
    <property type="entry name" value="GDHRDH"/>
</dbReference>
<dbReference type="EMBL" id="JARGEQ010000090">
    <property type="protein sequence ID" value="MDF1586511.1"/>
    <property type="molecule type" value="Genomic_DNA"/>
</dbReference>
<dbReference type="PANTHER" id="PTHR43639">
    <property type="entry name" value="OXIDOREDUCTASE, SHORT-CHAIN DEHYDROGENASE/REDUCTASE FAMILY (AFU_ORTHOLOGUE AFUA_5G02870)"/>
    <property type="match status" value="1"/>
</dbReference>
<dbReference type="PANTHER" id="PTHR43639:SF1">
    <property type="entry name" value="SHORT-CHAIN DEHYDROGENASE_REDUCTASE FAMILY PROTEIN"/>
    <property type="match status" value="1"/>
</dbReference>
<dbReference type="EC" id="1.1.1.47" evidence="3"/>
<evidence type="ECO:0000256" key="2">
    <source>
        <dbReference type="ARBA" id="ARBA00023002"/>
    </source>
</evidence>
<dbReference type="InterPro" id="IPR002347">
    <property type="entry name" value="SDR_fam"/>
</dbReference>
<evidence type="ECO:0000256" key="1">
    <source>
        <dbReference type="ARBA" id="ARBA00006484"/>
    </source>
</evidence>
<keyword evidence="4" id="KW-1185">Reference proteome</keyword>
<protein>
    <submittedName>
        <fullName evidence="3">Glucose 1-dehydrogenase</fullName>
        <ecNumber evidence="3">1.1.1.47</ecNumber>
    </submittedName>
</protein>
<comment type="caution">
    <text evidence="3">The sequence shown here is derived from an EMBL/GenBank/DDBJ whole genome shotgun (WGS) entry which is preliminary data.</text>
</comment>
<evidence type="ECO:0000313" key="3">
    <source>
        <dbReference type="EMBL" id="MDF1586511.1"/>
    </source>
</evidence>
<evidence type="ECO:0000313" key="4">
    <source>
        <dbReference type="Proteomes" id="UP001301140"/>
    </source>
</evidence>